<reference evidence="2 3" key="1">
    <citation type="submission" date="2014-08" db="EMBL/GenBank/DDBJ databases">
        <title>Genomic and Phenotypic Diversity of Colwellia psychrerythraea strains from Disparate Marine Basins.</title>
        <authorList>
            <person name="Techtmann S.M."/>
            <person name="Stelling S.C."/>
            <person name="Utturkar S.M."/>
            <person name="Alshibli N."/>
            <person name="Harris A."/>
            <person name="Brown S.D."/>
            <person name="Hazen T.C."/>
        </authorList>
    </citation>
    <scope>NUCLEOTIDE SEQUENCE [LARGE SCALE GENOMIC DNA]</scope>
    <source>
        <strain evidence="2 3">ND2E</strain>
    </source>
</reference>
<dbReference type="Proteomes" id="UP000029843">
    <property type="component" value="Unassembled WGS sequence"/>
</dbReference>
<dbReference type="RefSeq" id="WP_033092845.1">
    <property type="nucleotide sequence ID" value="NZ_JQED01000007.1"/>
</dbReference>
<organism evidence="2 3">
    <name type="scientific">Colwellia psychrerythraea</name>
    <name type="common">Vibrio psychroerythus</name>
    <dbReference type="NCBI Taxonomy" id="28229"/>
    <lineage>
        <taxon>Bacteria</taxon>
        <taxon>Pseudomonadati</taxon>
        <taxon>Pseudomonadota</taxon>
        <taxon>Gammaproteobacteria</taxon>
        <taxon>Alteromonadales</taxon>
        <taxon>Colwelliaceae</taxon>
        <taxon>Colwellia</taxon>
    </lineage>
</organism>
<keyword evidence="1" id="KW-0472">Membrane</keyword>
<dbReference type="OrthoDB" id="283083at2"/>
<proteinExistence type="predicted"/>
<dbReference type="EMBL" id="JQED01000007">
    <property type="protein sequence ID" value="KGJ94128.1"/>
    <property type="molecule type" value="Genomic_DNA"/>
</dbReference>
<protein>
    <recommendedName>
        <fullName evidence="4">DUF4381 domain-containing protein</fullName>
    </recommendedName>
</protein>
<dbReference type="PATRIC" id="fig|28229.4.peg.1085"/>
<dbReference type="AlphaFoldDB" id="A0A099KWX5"/>
<evidence type="ECO:0008006" key="4">
    <source>
        <dbReference type="Google" id="ProtNLM"/>
    </source>
</evidence>
<accession>A0A099KWX5</accession>
<feature type="transmembrane region" description="Helical" evidence="1">
    <location>
        <begin position="37"/>
        <end position="56"/>
    </location>
</feature>
<evidence type="ECO:0000256" key="1">
    <source>
        <dbReference type="SAM" id="Phobius"/>
    </source>
</evidence>
<keyword evidence="1" id="KW-1133">Transmembrane helix</keyword>
<sequence>MQSTAENIFTPKDANPVLTSLHEISAPSGINWMPQTLGWQLLLLLAFCYLLYRLYLQIKRYISNAYRRAAIVELDACAESSEGYEKVSKILRRTALYAFERNQVAPLIGADWESWLDKQCKGTDFSGEFKGLLSQLAYAPHSFDSQPAISPDKLSSFKSQVAIWVKHHRGHYG</sequence>
<dbReference type="InterPro" id="IPR025489">
    <property type="entry name" value="DUF4381"/>
</dbReference>
<name>A0A099KWX5_COLPS</name>
<comment type="caution">
    <text evidence="2">The sequence shown here is derived from an EMBL/GenBank/DDBJ whole genome shotgun (WGS) entry which is preliminary data.</text>
</comment>
<evidence type="ECO:0000313" key="2">
    <source>
        <dbReference type="EMBL" id="KGJ94128.1"/>
    </source>
</evidence>
<gene>
    <name evidence="2" type="ORF">ND2E_2061</name>
</gene>
<evidence type="ECO:0000313" key="3">
    <source>
        <dbReference type="Proteomes" id="UP000029843"/>
    </source>
</evidence>
<keyword evidence="1" id="KW-0812">Transmembrane</keyword>
<dbReference type="Pfam" id="PF14316">
    <property type="entry name" value="DUF4381"/>
    <property type="match status" value="1"/>
</dbReference>